<evidence type="ECO:0000313" key="9">
    <source>
        <dbReference type="Proteomes" id="UP000054869"/>
    </source>
</evidence>
<proteinExistence type="inferred from homology"/>
<dbReference type="STRING" id="45067.Llan_0545"/>
<evidence type="ECO:0000256" key="2">
    <source>
        <dbReference type="ARBA" id="ARBA00005013"/>
    </source>
</evidence>
<keyword evidence="9" id="KW-1185">Reference proteome</keyword>
<evidence type="ECO:0000259" key="7">
    <source>
        <dbReference type="SMART" id="SM00905"/>
    </source>
</evidence>
<dbReference type="InterPro" id="IPR006157">
    <property type="entry name" value="FolB_dom"/>
</dbReference>
<dbReference type="PATRIC" id="fig|45067.4.peg.570"/>
<dbReference type="Proteomes" id="UP000054869">
    <property type="component" value="Unassembled WGS sequence"/>
</dbReference>
<dbReference type="UniPathway" id="UPA00077">
    <property type="reaction ID" value="UER00154"/>
</dbReference>
<comment type="function">
    <text evidence="6">Catalyzes the conversion of 7,8-dihydroneopterin to 6-hydroxymethyl-7,8-dihydropterin.</text>
</comment>
<dbReference type="InterPro" id="IPR043133">
    <property type="entry name" value="GTP-CH-I_C/QueF"/>
</dbReference>
<evidence type="ECO:0000256" key="1">
    <source>
        <dbReference type="ARBA" id="ARBA00001353"/>
    </source>
</evidence>
<comment type="similarity">
    <text evidence="3 6">Belongs to the DHNA family.</text>
</comment>
<feature type="domain" description="Dihydroneopterin aldolase/epimerase" evidence="7">
    <location>
        <begin position="65"/>
        <end position="173"/>
    </location>
</feature>
<keyword evidence="5 6" id="KW-0456">Lyase</keyword>
<reference evidence="8 9" key="1">
    <citation type="submission" date="2015-11" db="EMBL/GenBank/DDBJ databases">
        <title>Genomic analysis of 38 Legionella species identifies large and diverse effector repertoires.</title>
        <authorList>
            <person name="Burstein D."/>
            <person name="Amaro F."/>
            <person name="Zusman T."/>
            <person name="Lifshitz Z."/>
            <person name="Cohen O."/>
            <person name="Gilbert J.A."/>
            <person name="Pupko T."/>
            <person name="Shuman H.A."/>
            <person name="Segal G."/>
        </authorList>
    </citation>
    <scope>NUCLEOTIDE SEQUENCE [LARGE SCALE GENOMIC DNA]</scope>
    <source>
        <strain evidence="8 9">ATCC 49751</strain>
    </source>
</reference>
<dbReference type="eggNOG" id="COG1539">
    <property type="taxonomic scope" value="Bacteria"/>
</dbReference>
<dbReference type="AlphaFoldDB" id="A0A0W0VU28"/>
<gene>
    <name evidence="8" type="ORF">Llan_0545</name>
</gene>
<dbReference type="EMBL" id="LNYI01000011">
    <property type="protein sequence ID" value="KTD23764.1"/>
    <property type="molecule type" value="Genomic_DNA"/>
</dbReference>
<dbReference type="SUPFAM" id="SSF55620">
    <property type="entry name" value="Tetrahydrobiopterin biosynthesis enzymes-like"/>
    <property type="match status" value="1"/>
</dbReference>
<comment type="catalytic activity">
    <reaction evidence="1 6">
        <text>7,8-dihydroneopterin = 6-hydroxymethyl-7,8-dihydropterin + glycolaldehyde</text>
        <dbReference type="Rhea" id="RHEA:10540"/>
        <dbReference type="ChEBI" id="CHEBI:17001"/>
        <dbReference type="ChEBI" id="CHEBI:17071"/>
        <dbReference type="ChEBI" id="CHEBI:44841"/>
        <dbReference type="EC" id="4.1.2.25"/>
    </reaction>
</comment>
<dbReference type="PANTHER" id="PTHR42844">
    <property type="entry name" value="DIHYDRONEOPTERIN ALDOLASE 1-RELATED"/>
    <property type="match status" value="1"/>
</dbReference>
<keyword evidence="4 6" id="KW-0289">Folate biosynthesis</keyword>
<evidence type="ECO:0000256" key="3">
    <source>
        <dbReference type="ARBA" id="ARBA00005708"/>
    </source>
</evidence>
<dbReference type="GO" id="GO:0046654">
    <property type="term" value="P:tetrahydrofolate biosynthetic process"/>
    <property type="evidence" value="ECO:0007669"/>
    <property type="project" value="UniProtKB-UniRule"/>
</dbReference>
<dbReference type="NCBIfam" id="TIGR00526">
    <property type="entry name" value="folB_dom"/>
    <property type="match status" value="1"/>
</dbReference>
<comment type="pathway">
    <text evidence="2 6">Cofactor biosynthesis; tetrahydrofolate biosynthesis; 2-amino-4-hydroxy-6-hydroxymethyl-7,8-dihydropteridine diphosphate from 7,8-dihydroneopterin triphosphate: step 3/4.</text>
</comment>
<dbReference type="GO" id="GO:0005737">
    <property type="term" value="C:cytoplasm"/>
    <property type="evidence" value="ECO:0007669"/>
    <property type="project" value="TreeGrafter"/>
</dbReference>
<comment type="caution">
    <text evidence="8">The sequence shown here is derived from an EMBL/GenBank/DDBJ whole genome shotgun (WGS) entry which is preliminary data.</text>
</comment>
<dbReference type="GO" id="GO:0046656">
    <property type="term" value="P:folic acid biosynthetic process"/>
    <property type="evidence" value="ECO:0007669"/>
    <property type="project" value="UniProtKB-UniRule"/>
</dbReference>
<dbReference type="PANTHER" id="PTHR42844:SF1">
    <property type="entry name" value="DIHYDRONEOPTERIN ALDOLASE 1-RELATED"/>
    <property type="match status" value="1"/>
</dbReference>
<dbReference type="Pfam" id="PF02152">
    <property type="entry name" value="FolB"/>
    <property type="match status" value="1"/>
</dbReference>
<dbReference type="CDD" id="cd00534">
    <property type="entry name" value="DHNA_DHNTPE"/>
    <property type="match status" value="1"/>
</dbReference>
<evidence type="ECO:0000256" key="5">
    <source>
        <dbReference type="ARBA" id="ARBA00023239"/>
    </source>
</evidence>
<evidence type="ECO:0000313" key="8">
    <source>
        <dbReference type="EMBL" id="KTD23764.1"/>
    </source>
</evidence>
<dbReference type="InterPro" id="IPR006156">
    <property type="entry name" value="Dihydroneopterin_aldolase"/>
</dbReference>
<sequence length="173" mass="19464">MDAADKPRHVELSGGIKKNLRSIGRSNRGKSTYTSNYILHNPAYCAYNTALLCYVIYFGVLMDTLSIKNLTVNTRIGVHDWEQQILQRLVIDISIPIDSTVCHDELANTIDYDKLCQLATTYLEGNAFRLIETVANKLAELIKDEFKVPQLTISVSKPYAIKNAGDIRITVTR</sequence>
<dbReference type="GO" id="GO:0004150">
    <property type="term" value="F:dihydroneopterin aldolase activity"/>
    <property type="evidence" value="ECO:0007669"/>
    <property type="project" value="UniProtKB-UniRule"/>
</dbReference>
<dbReference type="EC" id="4.1.2.25" evidence="6"/>
<dbReference type="SMART" id="SM00905">
    <property type="entry name" value="FolB"/>
    <property type="match status" value="1"/>
</dbReference>
<dbReference type="NCBIfam" id="TIGR00525">
    <property type="entry name" value="folB"/>
    <property type="match status" value="1"/>
</dbReference>
<evidence type="ECO:0000256" key="4">
    <source>
        <dbReference type="ARBA" id="ARBA00022909"/>
    </source>
</evidence>
<name>A0A0W0VU28_9GAMM</name>
<accession>A0A0W0VU28</accession>
<evidence type="ECO:0000256" key="6">
    <source>
        <dbReference type="RuleBase" id="RU362079"/>
    </source>
</evidence>
<dbReference type="Gene3D" id="3.30.1130.10">
    <property type="match status" value="1"/>
</dbReference>
<organism evidence="8 9">
    <name type="scientific">Legionella lansingensis</name>
    <dbReference type="NCBI Taxonomy" id="45067"/>
    <lineage>
        <taxon>Bacteria</taxon>
        <taxon>Pseudomonadati</taxon>
        <taxon>Pseudomonadota</taxon>
        <taxon>Gammaproteobacteria</taxon>
        <taxon>Legionellales</taxon>
        <taxon>Legionellaceae</taxon>
        <taxon>Legionella</taxon>
    </lineage>
</organism>
<protein>
    <recommendedName>
        <fullName evidence="6">7,8-dihydroneopterin aldolase</fullName>
        <ecNumber evidence="6">4.1.2.25</ecNumber>
    </recommendedName>
</protein>